<evidence type="ECO:0000313" key="1">
    <source>
        <dbReference type="EMBL" id="KAK9754927.1"/>
    </source>
</evidence>
<organism evidence="1 2">
    <name type="scientific">Popillia japonica</name>
    <name type="common">Japanese beetle</name>
    <dbReference type="NCBI Taxonomy" id="7064"/>
    <lineage>
        <taxon>Eukaryota</taxon>
        <taxon>Metazoa</taxon>
        <taxon>Ecdysozoa</taxon>
        <taxon>Arthropoda</taxon>
        <taxon>Hexapoda</taxon>
        <taxon>Insecta</taxon>
        <taxon>Pterygota</taxon>
        <taxon>Neoptera</taxon>
        <taxon>Endopterygota</taxon>
        <taxon>Coleoptera</taxon>
        <taxon>Polyphaga</taxon>
        <taxon>Scarabaeiformia</taxon>
        <taxon>Scarabaeidae</taxon>
        <taxon>Rutelinae</taxon>
        <taxon>Popillia</taxon>
    </lineage>
</organism>
<protein>
    <submittedName>
        <fullName evidence="1">Uncharacterized protein</fullName>
    </submittedName>
</protein>
<keyword evidence="2" id="KW-1185">Reference proteome</keyword>
<dbReference type="Proteomes" id="UP001458880">
    <property type="component" value="Unassembled WGS sequence"/>
</dbReference>
<name>A0AAW1NE46_POPJA</name>
<dbReference type="EMBL" id="JASPKY010000004">
    <property type="protein sequence ID" value="KAK9754927.1"/>
    <property type="molecule type" value="Genomic_DNA"/>
</dbReference>
<dbReference type="AlphaFoldDB" id="A0AAW1NE46"/>
<gene>
    <name evidence="1" type="ORF">QE152_g879</name>
</gene>
<comment type="caution">
    <text evidence="1">The sequence shown here is derived from an EMBL/GenBank/DDBJ whole genome shotgun (WGS) entry which is preliminary data.</text>
</comment>
<sequence length="83" mass="9296">MFELEPILESTDSKSHLLNAKRTRTIERCGSTSARCIAQIVAISKHVNVPSLAPHRSNRLEQDGESALSRLYVCSVMHYTAIR</sequence>
<accession>A0AAW1NE46</accession>
<proteinExistence type="predicted"/>
<evidence type="ECO:0000313" key="2">
    <source>
        <dbReference type="Proteomes" id="UP001458880"/>
    </source>
</evidence>
<reference evidence="1 2" key="1">
    <citation type="journal article" date="2024" name="BMC Genomics">
        <title>De novo assembly and annotation of Popillia japonica's genome with initial clues to its potential as an invasive pest.</title>
        <authorList>
            <person name="Cucini C."/>
            <person name="Boschi S."/>
            <person name="Funari R."/>
            <person name="Cardaioli E."/>
            <person name="Iannotti N."/>
            <person name="Marturano G."/>
            <person name="Paoli F."/>
            <person name="Bruttini M."/>
            <person name="Carapelli A."/>
            <person name="Frati F."/>
            <person name="Nardi F."/>
        </authorList>
    </citation>
    <scope>NUCLEOTIDE SEQUENCE [LARGE SCALE GENOMIC DNA]</scope>
    <source>
        <strain evidence="1">DMR45628</strain>
    </source>
</reference>